<sequence>MYCQKDTDKCNPCAGKRPRPEKPDGSYDTAGAITAIAEGGMSAFRSKFIDNGFITMSGWGYVGAGVMDGVLGVMEAGEPDSAAWNVYKLESYISEAVDYMICEFKEILGDYFAAYMGSTQLCNYNIGIDSMAAEWKDNCRRRQCLNYTDLPSDERGDCCTVQTGAADVDCEDASHEDIKQGQAFCRLNGEFSPGTGVCSPSRRCLQCMTFEMAIEDTKEQINLYKTYPTNWGAALEGYSNVDAIIALCKGTMMMVTFYQELVLLGGIGSMGNFQSFCSSSYDQLKTKIDHLMNSASQVVEDSSCTYGDDVEFCVPSSKCSPTGGLCMNEGWTACPATFKKPVCIFTRMGCSRPYSMLGSSYCLDAGNAFCAGDADCNVDACYFACMEQDGNCNKYVHGVFQHEKKAATQKLKEIYTEQLQNVTQFMAVLKDYADNGLPQNAFGSYRKVGYRMPACTGKTASQQVGEIRDESVKIYPADLSSRREVDSKLNFLIINFLGAGIRDEGGQTQGCTVIDIIKKVGGKSLANVMIKGSKDSCTSEVIAPTSSGEKCDAGRMKRSKGLELHERMKHSDARKAAKVKERRNEKESRDKERVRGHSE</sequence>
<feature type="compositionally biased region" description="Basic and acidic residues" evidence="1">
    <location>
        <begin position="549"/>
        <end position="599"/>
    </location>
</feature>
<reference evidence="2 3" key="1">
    <citation type="submission" date="2024-02" db="EMBL/GenBank/DDBJ databases">
        <authorList>
            <person name="Chen Y."/>
            <person name="Shah S."/>
            <person name="Dougan E. K."/>
            <person name="Thang M."/>
            <person name="Chan C."/>
        </authorList>
    </citation>
    <scope>NUCLEOTIDE SEQUENCE [LARGE SCALE GENOMIC DNA]</scope>
</reference>
<evidence type="ECO:0000256" key="1">
    <source>
        <dbReference type="SAM" id="MobiDB-lite"/>
    </source>
</evidence>
<accession>A0ABP0JLZ5</accession>
<proteinExistence type="predicted"/>
<organism evidence="2 3">
    <name type="scientific">Durusdinium trenchii</name>
    <dbReference type="NCBI Taxonomy" id="1381693"/>
    <lineage>
        <taxon>Eukaryota</taxon>
        <taxon>Sar</taxon>
        <taxon>Alveolata</taxon>
        <taxon>Dinophyceae</taxon>
        <taxon>Suessiales</taxon>
        <taxon>Symbiodiniaceae</taxon>
        <taxon>Durusdinium</taxon>
    </lineage>
</organism>
<feature type="compositionally biased region" description="Polar residues" evidence="1">
    <location>
        <begin position="539"/>
        <end position="548"/>
    </location>
</feature>
<keyword evidence="3" id="KW-1185">Reference proteome</keyword>
<protein>
    <submittedName>
        <fullName evidence="2">Uncharacterized protein</fullName>
    </submittedName>
</protein>
<name>A0ABP0JLZ5_9DINO</name>
<gene>
    <name evidence="2" type="ORF">CCMP2556_LOCUS12110</name>
</gene>
<comment type="caution">
    <text evidence="2">The sequence shown here is derived from an EMBL/GenBank/DDBJ whole genome shotgun (WGS) entry which is preliminary data.</text>
</comment>
<feature type="region of interest" description="Disordered" evidence="1">
    <location>
        <begin position="539"/>
        <end position="599"/>
    </location>
</feature>
<evidence type="ECO:0000313" key="2">
    <source>
        <dbReference type="EMBL" id="CAK9015464.1"/>
    </source>
</evidence>
<dbReference type="Proteomes" id="UP001642484">
    <property type="component" value="Unassembled WGS sequence"/>
</dbReference>
<dbReference type="EMBL" id="CAXAMN010005814">
    <property type="protein sequence ID" value="CAK9015464.1"/>
    <property type="molecule type" value="Genomic_DNA"/>
</dbReference>
<evidence type="ECO:0000313" key="3">
    <source>
        <dbReference type="Proteomes" id="UP001642484"/>
    </source>
</evidence>